<proteinExistence type="predicted"/>
<organism evidence="1 2">
    <name type="scientific">Meripilus lineatus</name>
    <dbReference type="NCBI Taxonomy" id="2056292"/>
    <lineage>
        <taxon>Eukaryota</taxon>
        <taxon>Fungi</taxon>
        <taxon>Dikarya</taxon>
        <taxon>Basidiomycota</taxon>
        <taxon>Agaricomycotina</taxon>
        <taxon>Agaricomycetes</taxon>
        <taxon>Polyporales</taxon>
        <taxon>Meripilaceae</taxon>
        <taxon>Meripilus</taxon>
    </lineage>
</organism>
<sequence>MAPLFIKVPLTAQCCSTNEVFDAFSRIRTIELNVKGIVDLNLEPRFPKEAPILQRIVFRNHEALQQEPDIILPGEENLCDSPIPGVFDHCPLPALTSLSIEGFTPDWRNHLFAPTLTDITVRITSENKYGTGCMFDALNQMKNLRLLDLTLECASLDWLTRQTRQVSLPKLEDLALHASMESCVYLFERLEFPPTTAVSVDILGAPRASLLLSSLFETVCSRLSVASAPRILTVALWDNDHIHTIEPRNHFAFWDQTIDTRVFRSSQPTVKPLFHIEITCVQDPLALLTMGISMGPVSNAHVLFIGTYVERFYHREDYGELLKESMPRVHTLHLRPPDMVTLERMCRVHKSEVTNETQPLFPCLHVLVLSELCFDRDSVWGLKRALRERKRSGHSIHTLELLQCETLESGDVDSFRKHVDEVLWQGEEGPSDDEDRRDDESRLLRGGLRGIRRRGFRRRGLKKKFVFS</sequence>
<reference evidence="1" key="1">
    <citation type="submission" date="2022-07" db="EMBL/GenBank/DDBJ databases">
        <title>Genome Sequence of Physisporinus lineatus.</title>
        <authorList>
            <person name="Buettner E."/>
        </authorList>
    </citation>
    <scope>NUCLEOTIDE SEQUENCE</scope>
    <source>
        <strain evidence="1">VT162</strain>
    </source>
</reference>
<evidence type="ECO:0000313" key="1">
    <source>
        <dbReference type="EMBL" id="KAJ3489000.1"/>
    </source>
</evidence>
<accession>A0AAD5V8R8</accession>
<keyword evidence="2" id="KW-1185">Reference proteome</keyword>
<dbReference type="Proteomes" id="UP001212997">
    <property type="component" value="Unassembled WGS sequence"/>
</dbReference>
<name>A0AAD5V8R8_9APHY</name>
<protein>
    <submittedName>
        <fullName evidence="1">Uncharacterized protein</fullName>
    </submittedName>
</protein>
<comment type="caution">
    <text evidence="1">The sequence shown here is derived from an EMBL/GenBank/DDBJ whole genome shotgun (WGS) entry which is preliminary data.</text>
</comment>
<gene>
    <name evidence="1" type="ORF">NLI96_g2447</name>
</gene>
<dbReference type="AlphaFoldDB" id="A0AAD5V8R8"/>
<evidence type="ECO:0000313" key="2">
    <source>
        <dbReference type="Proteomes" id="UP001212997"/>
    </source>
</evidence>
<dbReference type="EMBL" id="JANAWD010000055">
    <property type="protein sequence ID" value="KAJ3489000.1"/>
    <property type="molecule type" value="Genomic_DNA"/>
</dbReference>